<dbReference type="Gene3D" id="3.40.50.10910">
    <property type="entry name" value="Amidohydrolase"/>
    <property type="match status" value="1"/>
</dbReference>
<evidence type="ECO:0000259" key="1">
    <source>
        <dbReference type="Pfam" id="PF01979"/>
    </source>
</evidence>
<dbReference type="InterPro" id="IPR032466">
    <property type="entry name" value="Metal_Hydrolase"/>
</dbReference>
<organism evidence="2 3">
    <name type="scientific">Nibrella saemangeumensis</name>
    <dbReference type="NCBI Taxonomy" id="1084526"/>
    <lineage>
        <taxon>Bacteria</taxon>
        <taxon>Pseudomonadati</taxon>
        <taxon>Bacteroidota</taxon>
        <taxon>Cytophagia</taxon>
        <taxon>Cytophagales</taxon>
        <taxon>Spirosomataceae</taxon>
        <taxon>Nibrella</taxon>
    </lineage>
</organism>
<dbReference type="SUPFAM" id="SSF51338">
    <property type="entry name" value="Composite domain of metallo-dependent hydrolases"/>
    <property type="match status" value="1"/>
</dbReference>
<dbReference type="Gene3D" id="2.30.40.10">
    <property type="entry name" value="Urease, subunit C, domain 1"/>
    <property type="match status" value="2"/>
</dbReference>
<feature type="domain" description="Amidohydrolase-related" evidence="1">
    <location>
        <begin position="267"/>
        <end position="619"/>
    </location>
</feature>
<dbReference type="Gene3D" id="1.20.58.520">
    <property type="entry name" value="Amidohydrolase"/>
    <property type="match status" value="1"/>
</dbReference>
<dbReference type="InterPro" id="IPR006680">
    <property type="entry name" value="Amidohydro-rel"/>
</dbReference>
<gene>
    <name evidence="2" type="ORF">GCM10023189_31460</name>
</gene>
<dbReference type="InterPro" id="IPR051781">
    <property type="entry name" value="Metallo-dep_Hydrolase"/>
</dbReference>
<comment type="caution">
    <text evidence="2">The sequence shown here is derived from an EMBL/GenBank/DDBJ whole genome shotgun (WGS) entry which is preliminary data.</text>
</comment>
<reference evidence="3" key="1">
    <citation type="journal article" date="2019" name="Int. J. Syst. Evol. Microbiol.">
        <title>The Global Catalogue of Microorganisms (GCM) 10K type strain sequencing project: providing services to taxonomists for standard genome sequencing and annotation.</title>
        <authorList>
            <consortium name="The Broad Institute Genomics Platform"/>
            <consortium name="The Broad Institute Genome Sequencing Center for Infectious Disease"/>
            <person name="Wu L."/>
            <person name="Ma J."/>
        </authorList>
    </citation>
    <scope>NUCLEOTIDE SEQUENCE [LARGE SCALE GENOMIC DNA]</scope>
    <source>
        <strain evidence="3">JCM 17927</strain>
    </source>
</reference>
<evidence type="ECO:0000313" key="3">
    <source>
        <dbReference type="Proteomes" id="UP001501175"/>
    </source>
</evidence>
<dbReference type="Proteomes" id="UP001501175">
    <property type="component" value="Unassembled WGS sequence"/>
</dbReference>
<dbReference type="PANTHER" id="PTHR43135">
    <property type="entry name" value="ALPHA-D-RIBOSE 1-METHYLPHOSPHONATE 5-TRIPHOSPHATE DIPHOSPHATASE"/>
    <property type="match status" value="1"/>
</dbReference>
<name>A0ABP8MZH9_9BACT</name>
<dbReference type="Gene3D" id="3.30.110.90">
    <property type="entry name" value="Amidohydrolase"/>
    <property type="match status" value="2"/>
</dbReference>
<dbReference type="EMBL" id="BAABHD010000030">
    <property type="protein sequence ID" value="GAA4458742.1"/>
    <property type="molecule type" value="Genomic_DNA"/>
</dbReference>
<dbReference type="PANTHER" id="PTHR43135:SF3">
    <property type="entry name" value="ALPHA-D-RIBOSE 1-METHYLPHOSPHONATE 5-TRIPHOSPHATE DIPHOSPHATASE"/>
    <property type="match status" value="1"/>
</dbReference>
<dbReference type="Pfam" id="PF01979">
    <property type="entry name" value="Amidohydro_1"/>
    <property type="match status" value="1"/>
</dbReference>
<protein>
    <recommendedName>
        <fullName evidence="1">Amidohydrolase-related domain-containing protein</fullName>
    </recommendedName>
</protein>
<dbReference type="SUPFAM" id="SSF51556">
    <property type="entry name" value="Metallo-dependent hydrolases"/>
    <property type="match status" value="1"/>
</dbReference>
<accession>A0ABP8MZH9</accession>
<evidence type="ECO:0000313" key="2">
    <source>
        <dbReference type="EMBL" id="GAA4458742.1"/>
    </source>
</evidence>
<dbReference type="InterPro" id="IPR011059">
    <property type="entry name" value="Metal-dep_hydrolase_composite"/>
</dbReference>
<sequence>MSGAIQGKLKSWHEATNDYHYIYYYNDRGRGPNVRSIVKTSKDGLITSSLTTGINYNKNPYSETFEVIGDSAVENINGSRTTRNFNNGWYQSGMIPALYELQINWLLRQKDKKGVTIANDSIRLEEADLKTVSYKGKQLPLKLFAIHAANEPMPQYIWLTKDLRYFATVFPSFSIIEEGFETLADTLVMLQEQAGQAYNTQQMRRFATVVPSRLWITHASVFESANASVKKNMTVEVINGKITAIFPSAEKRTVKADSIIDAKGKFLMPGLWDMHTHYYKDRGLWYLAGGVTHVREMGNANIVLLYKKQIAANQLLGPDISYTSGLIDRKGPFQAPAGKIVSSLNEAIHAVQDYYRLGYKQIKLYSSINPEWVKPICAEAHKLGMRVGGHIPAFMKAEKAVKEGYNELTHMNFLFLNFLEDTLDTRTPVRFSAVGERAGALDLRSEPVQSFIRLLKEKAVAVDPTMNLQSGRFRDFKGDTSGMMKSIANWLPATLRNDLSIKVAVSREDKKDLYRSTFQNMMKMVKLLYDNGIPLNAGTDGGNAIALHHELELYVKAGIPAKEVLKIATYNAAKHCGLENTFGTIGIGRAADFILVDGNPAQNISDIRRVEWVIKNGKLYRPKQLFASEGWKYYY</sequence>
<keyword evidence="3" id="KW-1185">Reference proteome</keyword>
<proteinExistence type="predicted"/>